<accession>A0A135ZYV2</accession>
<evidence type="ECO:0000256" key="6">
    <source>
        <dbReference type="ARBA" id="ARBA00023004"/>
    </source>
</evidence>
<dbReference type="PANTHER" id="PTHR47870">
    <property type="entry name" value="CYTOCHROME C-TYPE BIOGENESIS PROTEIN CCMH"/>
    <property type="match status" value="1"/>
</dbReference>
<dbReference type="STRING" id="1799789.AX660_17280"/>
<dbReference type="GO" id="GO:0005886">
    <property type="term" value="C:plasma membrane"/>
    <property type="evidence" value="ECO:0007669"/>
    <property type="project" value="TreeGrafter"/>
</dbReference>
<keyword evidence="4 7" id="KW-0732">Signal</keyword>
<feature type="chain" id="PRO_5011019817" description="Cytochrome c-type biogenesis protein" evidence="7">
    <location>
        <begin position="23"/>
        <end position="150"/>
    </location>
</feature>
<evidence type="ECO:0000313" key="9">
    <source>
        <dbReference type="EMBL" id="KXI28137.1"/>
    </source>
</evidence>
<proteinExistence type="inferred from homology"/>
<keyword evidence="10" id="KW-1185">Reference proteome</keyword>
<sequence length="150" mass="17199">MKAMSRLVCLLLGLQLAFTSVATEEKYPFENAQQRSLFMELSKELRCPKCQNQNLADSDAMIAADLKRKVHELVLAGNDKDQVISYMKQRYGDFVYYQPPVNSMTIWLWLLPALFIVLALAALVMSRKKVSVSLDAQQQQKINELLERDK</sequence>
<dbReference type="InterPro" id="IPR051263">
    <property type="entry name" value="C-type_cytochrome_biogenesis"/>
</dbReference>
<name>A0A135ZYV2_9ALTE</name>
<dbReference type="EMBL" id="LSNE01000007">
    <property type="protein sequence ID" value="KXI28137.1"/>
    <property type="molecule type" value="Genomic_DNA"/>
</dbReference>
<organism evidence="9 10">
    <name type="scientific">Paraglaciecola hydrolytica</name>
    <dbReference type="NCBI Taxonomy" id="1799789"/>
    <lineage>
        <taxon>Bacteria</taxon>
        <taxon>Pseudomonadati</taxon>
        <taxon>Pseudomonadota</taxon>
        <taxon>Gammaproteobacteria</taxon>
        <taxon>Alteromonadales</taxon>
        <taxon>Alteromonadaceae</taxon>
        <taxon>Paraglaciecola</taxon>
    </lineage>
</organism>
<keyword evidence="7" id="KW-1133">Transmembrane helix</keyword>
<comment type="similarity">
    <text evidence="1 7">Belongs to the CcmH/CycL/Ccl2/NrfF family.</text>
</comment>
<feature type="transmembrane region" description="Helical" evidence="7">
    <location>
        <begin position="106"/>
        <end position="125"/>
    </location>
</feature>
<evidence type="ECO:0000256" key="7">
    <source>
        <dbReference type="RuleBase" id="RU364112"/>
    </source>
</evidence>
<evidence type="ECO:0000256" key="5">
    <source>
        <dbReference type="ARBA" id="ARBA00022748"/>
    </source>
</evidence>
<keyword evidence="7" id="KW-0812">Transmembrane</keyword>
<keyword evidence="3 7" id="KW-0479">Metal-binding</keyword>
<dbReference type="FunFam" id="1.10.8.640:FF:000001">
    <property type="entry name" value="Cytochrome c-type biogenesis protein"/>
    <property type="match status" value="1"/>
</dbReference>
<feature type="domain" description="CcmH/CycL/Ccl2/NrfF N-terminal" evidence="8">
    <location>
        <begin position="11"/>
        <end position="146"/>
    </location>
</feature>
<reference evidence="10" key="1">
    <citation type="submission" date="2016-02" db="EMBL/GenBank/DDBJ databases">
        <authorList>
            <person name="Schultz-Johansen M."/>
            <person name="Glaring M.A."/>
            <person name="Bech P.K."/>
            <person name="Stougaard P."/>
        </authorList>
    </citation>
    <scope>NUCLEOTIDE SEQUENCE [LARGE SCALE GENOMIC DNA]</scope>
    <source>
        <strain evidence="10">S66</strain>
    </source>
</reference>
<keyword evidence="7" id="KW-0472">Membrane</keyword>
<comment type="function">
    <text evidence="7">Possible subunit of a heme lyase.</text>
</comment>
<dbReference type="Proteomes" id="UP000070299">
    <property type="component" value="Unassembled WGS sequence"/>
</dbReference>
<feature type="signal peptide" evidence="7">
    <location>
        <begin position="1"/>
        <end position="22"/>
    </location>
</feature>
<dbReference type="GO" id="GO:0017004">
    <property type="term" value="P:cytochrome complex assembly"/>
    <property type="evidence" value="ECO:0007669"/>
    <property type="project" value="UniProtKB-KW"/>
</dbReference>
<evidence type="ECO:0000259" key="8">
    <source>
        <dbReference type="Pfam" id="PF03918"/>
    </source>
</evidence>
<protein>
    <recommendedName>
        <fullName evidence="7">Cytochrome c-type biogenesis protein</fullName>
    </recommendedName>
</protein>
<dbReference type="GO" id="GO:0046872">
    <property type="term" value="F:metal ion binding"/>
    <property type="evidence" value="ECO:0007669"/>
    <property type="project" value="UniProtKB-KW"/>
</dbReference>
<dbReference type="AlphaFoldDB" id="A0A135ZYV2"/>
<evidence type="ECO:0000256" key="2">
    <source>
        <dbReference type="ARBA" id="ARBA00022617"/>
    </source>
</evidence>
<dbReference type="Gene3D" id="1.10.8.640">
    <property type="entry name" value="Cytochrome C biogenesis protein"/>
    <property type="match status" value="1"/>
</dbReference>
<gene>
    <name evidence="9" type="ORF">AX660_17280</name>
</gene>
<keyword evidence="2 7" id="KW-0349">Heme</keyword>
<comment type="caution">
    <text evidence="9">The sequence shown here is derived from an EMBL/GenBank/DDBJ whole genome shotgun (WGS) entry which is preliminary data.</text>
</comment>
<dbReference type="PANTHER" id="PTHR47870:SF1">
    <property type="entry name" value="CYTOCHROME C-TYPE BIOGENESIS PROTEIN CCMH"/>
    <property type="match status" value="1"/>
</dbReference>
<dbReference type="InterPro" id="IPR005616">
    <property type="entry name" value="CcmH/CycL/Ccl2/NrfF_N"/>
</dbReference>
<dbReference type="InterPro" id="IPR038297">
    <property type="entry name" value="CcmH/CycL/NrfF/Ccl2_sf"/>
</dbReference>
<evidence type="ECO:0000313" key="10">
    <source>
        <dbReference type="Proteomes" id="UP000070299"/>
    </source>
</evidence>
<keyword evidence="6 7" id="KW-0408">Iron</keyword>
<evidence type="ECO:0000256" key="1">
    <source>
        <dbReference type="ARBA" id="ARBA00010342"/>
    </source>
</evidence>
<dbReference type="RefSeq" id="WP_068378160.1">
    <property type="nucleotide sequence ID" value="NZ_LSNE01000007.1"/>
</dbReference>
<evidence type="ECO:0000256" key="4">
    <source>
        <dbReference type="ARBA" id="ARBA00022729"/>
    </source>
</evidence>
<dbReference type="Pfam" id="PF03918">
    <property type="entry name" value="CcmH"/>
    <property type="match status" value="1"/>
</dbReference>
<evidence type="ECO:0000256" key="3">
    <source>
        <dbReference type="ARBA" id="ARBA00022723"/>
    </source>
</evidence>
<keyword evidence="5" id="KW-0201">Cytochrome c-type biogenesis</keyword>
<dbReference type="CDD" id="cd16378">
    <property type="entry name" value="CcmH_N"/>
    <property type="match status" value="1"/>
</dbReference>